<feature type="transmembrane region" description="Helical" evidence="4">
    <location>
        <begin position="20"/>
        <end position="38"/>
    </location>
</feature>
<feature type="transmembrane region" description="Helical" evidence="4">
    <location>
        <begin position="516"/>
        <end position="539"/>
    </location>
</feature>
<evidence type="ECO:0000313" key="5">
    <source>
        <dbReference type="EnsemblMetazoa" id="GPPI029027-PA"/>
    </source>
</evidence>
<proteinExistence type="inferred from homology"/>
<dbReference type="VEuPathDB" id="VectorBase:GPPI029027"/>
<dbReference type="GO" id="GO:0008194">
    <property type="term" value="F:UDP-glycosyltransferase activity"/>
    <property type="evidence" value="ECO:0007669"/>
    <property type="project" value="InterPro"/>
</dbReference>
<dbReference type="EnsemblMetazoa" id="GPPI029027-RA">
    <property type="protein sequence ID" value="GPPI029027-PA"/>
    <property type="gene ID" value="GPPI029027"/>
</dbReference>
<dbReference type="InterPro" id="IPR050271">
    <property type="entry name" value="UDP-glycosyltransferase"/>
</dbReference>
<evidence type="ECO:0000256" key="3">
    <source>
        <dbReference type="ARBA" id="ARBA00022679"/>
    </source>
</evidence>
<keyword evidence="2" id="KW-0328">Glycosyltransferase</keyword>
<feature type="transmembrane region" description="Helical" evidence="4">
    <location>
        <begin position="477"/>
        <end position="496"/>
    </location>
</feature>
<dbReference type="SUPFAM" id="SSF53756">
    <property type="entry name" value="UDP-Glycosyltransferase/glycogen phosphorylase"/>
    <property type="match status" value="1"/>
</dbReference>
<keyword evidence="6" id="KW-1185">Reference proteome</keyword>
<evidence type="ECO:0000256" key="4">
    <source>
        <dbReference type="SAM" id="Phobius"/>
    </source>
</evidence>
<evidence type="ECO:0000313" key="6">
    <source>
        <dbReference type="Proteomes" id="UP000092460"/>
    </source>
</evidence>
<keyword evidence="4" id="KW-1133">Transmembrane helix</keyword>
<dbReference type="PANTHER" id="PTHR48043:SF159">
    <property type="entry name" value="EG:EG0003.4 PROTEIN-RELATED"/>
    <property type="match status" value="1"/>
</dbReference>
<evidence type="ECO:0000256" key="1">
    <source>
        <dbReference type="ARBA" id="ARBA00009995"/>
    </source>
</evidence>
<dbReference type="InterPro" id="IPR002213">
    <property type="entry name" value="UDP_glucos_trans"/>
</dbReference>
<organism evidence="5 6">
    <name type="scientific">Glossina palpalis gambiensis</name>
    <dbReference type="NCBI Taxonomy" id="67801"/>
    <lineage>
        <taxon>Eukaryota</taxon>
        <taxon>Metazoa</taxon>
        <taxon>Ecdysozoa</taxon>
        <taxon>Arthropoda</taxon>
        <taxon>Hexapoda</taxon>
        <taxon>Insecta</taxon>
        <taxon>Pterygota</taxon>
        <taxon>Neoptera</taxon>
        <taxon>Endopterygota</taxon>
        <taxon>Diptera</taxon>
        <taxon>Brachycera</taxon>
        <taxon>Muscomorpha</taxon>
        <taxon>Hippoboscoidea</taxon>
        <taxon>Glossinidae</taxon>
        <taxon>Glossina</taxon>
    </lineage>
</organism>
<dbReference type="CDD" id="cd03784">
    <property type="entry name" value="GT1_Gtf-like"/>
    <property type="match status" value="1"/>
</dbReference>
<accession>A0A1B0BG78</accession>
<keyword evidence="4" id="KW-0472">Membrane</keyword>
<evidence type="ECO:0008006" key="7">
    <source>
        <dbReference type="Google" id="ProtNLM"/>
    </source>
</evidence>
<dbReference type="EMBL" id="JXJN01013803">
    <property type="status" value="NOT_ANNOTATED_CDS"/>
    <property type="molecule type" value="Genomic_DNA"/>
</dbReference>
<dbReference type="Pfam" id="PF00201">
    <property type="entry name" value="UDPGT"/>
    <property type="match status" value="1"/>
</dbReference>
<name>A0A1B0BG78_9MUSC</name>
<sequence length="651" mass="75042">MNANIVAIKLKVLLIFSRMALSHFLPTYFTIMALYLCFRIHWTCSAKILGLFPHSSESHFVLMRTFMLELASRDHNITLYTGHRLDERLENLKEYIIEPEYEFWQEVQKQSGIKDNVLELSRVTTNRLETSLASAGFNLMEYFFSNYQVQKLLKLPADEFNYDIIIVDLFYTESLMAIGSFFDVPTIGIISSDFLNYMDDIQDNTVPAACLPYPWKHLNKNFGFWQRLNIYQCFSKRETLRRKHYAKQEKLIKKYFNKNGANTTLASISNLHANLALLLVNNYIPLVTPRPMLTNMIAVGGMQIRSPRALPWHIKRFLDESRSGVIYMHLGDHHLCSTIPKDQLRTLFKAFKARSERILWTCHDVESLHGLPDTVLLQHMVPQTDILAHPHVKLFIMSGDLFGLQEGIVRMTPMLALPLFENEFKNSELVEKLKIGARLDYVNMTTESLQWALKTIIGNEDFALNIRNVSKMFRDRPLGGLATAIFWLDYILQYGATPLRSPMVIIPLKELHLQDLFVYYFVLAIVIISTVALMVWYAVSTTPVCKALNGFQRHPRLTVTDAMPIVLNSWLPCRPTPCNNDGMLYHSNFILWVTPLGHEPPFAKNSTRATIVACILLPISDAVMFATVACVKQVVRYVKLLVYKAFWPRRI</sequence>
<comment type="similarity">
    <text evidence="1">Belongs to the UDP-glycosyltransferase family.</text>
</comment>
<evidence type="ECO:0000256" key="2">
    <source>
        <dbReference type="ARBA" id="ARBA00022676"/>
    </source>
</evidence>
<dbReference type="Gene3D" id="3.40.50.2000">
    <property type="entry name" value="Glycogen Phosphorylase B"/>
    <property type="match status" value="1"/>
</dbReference>
<protein>
    <recommendedName>
        <fullName evidence="7">UDP-glycosyltransferases domain-containing protein</fullName>
    </recommendedName>
</protein>
<reference evidence="5" key="2">
    <citation type="submission" date="2020-05" db="UniProtKB">
        <authorList>
            <consortium name="EnsemblMetazoa"/>
        </authorList>
    </citation>
    <scope>IDENTIFICATION</scope>
    <source>
        <strain evidence="5">IAEA</strain>
    </source>
</reference>
<dbReference type="PANTHER" id="PTHR48043">
    <property type="entry name" value="EG:EG0003.4 PROTEIN-RELATED"/>
    <property type="match status" value="1"/>
</dbReference>
<keyword evidence="3" id="KW-0808">Transferase</keyword>
<reference evidence="6" key="1">
    <citation type="submission" date="2015-01" db="EMBL/GenBank/DDBJ databases">
        <authorList>
            <person name="Aksoy S."/>
            <person name="Warren W."/>
            <person name="Wilson R.K."/>
        </authorList>
    </citation>
    <scope>NUCLEOTIDE SEQUENCE [LARGE SCALE GENOMIC DNA]</scope>
    <source>
        <strain evidence="6">IAEA</strain>
    </source>
</reference>
<keyword evidence="4" id="KW-0812">Transmembrane</keyword>
<dbReference type="Proteomes" id="UP000092460">
    <property type="component" value="Unassembled WGS sequence"/>
</dbReference>
<dbReference type="AlphaFoldDB" id="A0A1B0BG78"/>
<dbReference type="STRING" id="67801.A0A1B0BG78"/>